<comment type="caution">
    <text evidence="2">The sequence shown here is derived from an EMBL/GenBank/DDBJ whole genome shotgun (WGS) entry which is preliminary data.</text>
</comment>
<feature type="compositionally biased region" description="Low complexity" evidence="1">
    <location>
        <begin position="67"/>
        <end position="79"/>
    </location>
</feature>
<dbReference type="VEuPathDB" id="FungiDB:ASPFODRAFT_205320"/>
<feature type="region of interest" description="Disordered" evidence="1">
    <location>
        <begin position="20"/>
        <end position="115"/>
    </location>
</feature>
<accession>A0A146FX41</accession>
<proteinExistence type="predicted"/>
<feature type="compositionally biased region" description="Polar residues" evidence="1">
    <location>
        <begin position="28"/>
        <end position="39"/>
    </location>
</feature>
<reference evidence="2 3" key="1">
    <citation type="journal article" date="2016" name="DNA Res.">
        <title>Genome sequence of Aspergillus luchuensis NBRC 4314.</title>
        <authorList>
            <person name="Yamada O."/>
            <person name="Machida M."/>
            <person name="Hosoyama A."/>
            <person name="Goto M."/>
            <person name="Takahashi T."/>
            <person name="Futagami T."/>
            <person name="Yamagata Y."/>
            <person name="Takeuchi M."/>
            <person name="Kobayashi T."/>
            <person name="Koike H."/>
            <person name="Abe K."/>
            <person name="Asai K."/>
            <person name="Arita M."/>
            <person name="Fujita N."/>
            <person name="Fukuda K."/>
            <person name="Higa K."/>
            <person name="Horikawa H."/>
            <person name="Ishikawa T."/>
            <person name="Jinno K."/>
            <person name="Kato Y."/>
            <person name="Kirimura K."/>
            <person name="Mizutani O."/>
            <person name="Nakasone K."/>
            <person name="Sano M."/>
            <person name="Shiraishi Y."/>
            <person name="Tsukahara M."/>
            <person name="Gomi K."/>
        </authorList>
    </citation>
    <scope>NUCLEOTIDE SEQUENCE [LARGE SCALE GENOMIC DNA]</scope>
    <source>
        <strain evidence="2 3">RIB 2604</strain>
    </source>
</reference>
<dbReference type="EMBL" id="BCWF01000028">
    <property type="protein sequence ID" value="GAT29371.1"/>
    <property type="molecule type" value="Genomic_DNA"/>
</dbReference>
<evidence type="ECO:0000256" key="1">
    <source>
        <dbReference type="SAM" id="MobiDB-lite"/>
    </source>
</evidence>
<evidence type="ECO:0000313" key="2">
    <source>
        <dbReference type="EMBL" id="GAT29371.1"/>
    </source>
</evidence>
<reference evidence="3" key="2">
    <citation type="submission" date="2016-02" db="EMBL/GenBank/DDBJ databases">
        <title>Genome sequencing of Aspergillus luchuensis NBRC 4314.</title>
        <authorList>
            <person name="Yamada O."/>
        </authorList>
    </citation>
    <scope>NUCLEOTIDE SEQUENCE [LARGE SCALE GENOMIC DNA]</scope>
    <source>
        <strain evidence="3">RIB 2604</strain>
    </source>
</reference>
<dbReference type="AlphaFoldDB" id="A0A146FX41"/>
<gene>
    <name evidence="2" type="ORF">RIB2604_02902440</name>
</gene>
<feature type="compositionally biased region" description="Basic residues" evidence="1">
    <location>
        <begin position="80"/>
        <end position="90"/>
    </location>
</feature>
<sequence length="221" mass="24109">MASQNRIDFECSGAQEWTLPGYGKQGYYPSQASAKTGTDQAIPDVPKATPDELPKQPPAAPAIKGTPSTPVRPAVVPRPARGRGGYRGRIGRSSGVSPKPNLFGDSPAKSKWRGKLEPTGKIRSCDTIYLWGEPFQVAAAKDIILTIVAKCNNASKKKVVWEKIMAHSVSKEARVELKERYDARLQVLQKQPDSSSEFSDLVSKIGLPVTYLFDRLADTLL</sequence>
<dbReference type="Proteomes" id="UP000075230">
    <property type="component" value="Unassembled WGS sequence"/>
</dbReference>
<protein>
    <submittedName>
        <fullName evidence="2">Similar to An08g02820</fullName>
    </submittedName>
</protein>
<name>A0A146FX41_ASPKA</name>
<evidence type="ECO:0000313" key="3">
    <source>
        <dbReference type="Proteomes" id="UP000075230"/>
    </source>
</evidence>
<organism evidence="2 3">
    <name type="scientific">Aspergillus kawachii</name>
    <name type="common">White koji mold</name>
    <name type="synonym">Aspergillus awamori var. kawachi</name>
    <dbReference type="NCBI Taxonomy" id="1069201"/>
    <lineage>
        <taxon>Eukaryota</taxon>
        <taxon>Fungi</taxon>
        <taxon>Dikarya</taxon>
        <taxon>Ascomycota</taxon>
        <taxon>Pezizomycotina</taxon>
        <taxon>Eurotiomycetes</taxon>
        <taxon>Eurotiomycetidae</taxon>
        <taxon>Eurotiales</taxon>
        <taxon>Aspergillaceae</taxon>
        <taxon>Aspergillus</taxon>
        <taxon>Aspergillus subgen. Circumdati</taxon>
    </lineage>
</organism>